<feature type="binding site" evidence="1">
    <location>
        <begin position="16"/>
        <end position="23"/>
    </location>
    <ligand>
        <name>substrate</name>
    </ligand>
</feature>
<evidence type="ECO:0000256" key="1">
    <source>
        <dbReference type="PIRSR" id="PIRSR613078-2"/>
    </source>
</evidence>
<dbReference type="AlphaFoldDB" id="A0A9D7T6Z2"/>
<protein>
    <submittedName>
        <fullName evidence="2">Histidine phosphatase family protein</fullName>
    </submittedName>
</protein>
<accession>A0A9D7T6Z2</accession>
<dbReference type="PANTHER" id="PTHR48100:SF62">
    <property type="entry name" value="GLUCOSYL-3-PHOSPHOGLYCERATE PHOSPHATASE"/>
    <property type="match status" value="1"/>
</dbReference>
<dbReference type="GO" id="GO:0005737">
    <property type="term" value="C:cytoplasm"/>
    <property type="evidence" value="ECO:0007669"/>
    <property type="project" value="TreeGrafter"/>
</dbReference>
<sequence length="221" mass="23487">MSGFPSGDTRKLVLVRHGRTDWNLAKRAQGHTDIPLDEVGHAQAQAMAPFVAALRPSRIWSSDLARESDRGIRGGADRCDRGGGRATAGVLRGERSGLTRVEFQERFPREYAAWLAEDETCLVPGAESTADVLARMVPALRSFLAALGPGEVGVVVTHGACLRAAMLELIGLPLSADAAFATMGNCTWSTVQEAEFGGRLRVAAYNEGVPAHDFASGDEVG</sequence>
<reference evidence="2" key="1">
    <citation type="submission" date="2020-10" db="EMBL/GenBank/DDBJ databases">
        <title>Connecting structure to function with the recovery of over 1000 high-quality activated sludge metagenome-assembled genomes encoding full-length rRNA genes using long-read sequencing.</title>
        <authorList>
            <person name="Singleton C.M."/>
            <person name="Petriglieri F."/>
            <person name="Kristensen J.M."/>
            <person name="Kirkegaard R.H."/>
            <person name="Michaelsen T.Y."/>
            <person name="Andersen M.H."/>
            <person name="Karst S.M."/>
            <person name="Dueholm M.S."/>
            <person name="Nielsen P.H."/>
            <person name="Albertsen M."/>
        </authorList>
    </citation>
    <scope>NUCLEOTIDE SEQUENCE</scope>
    <source>
        <strain evidence="2">Ribe_18-Q3-R11-54_MAXAC.001</strain>
    </source>
</reference>
<evidence type="ECO:0000313" key="3">
    <source>
        <dbReference type="Proteomes" id="UP000886632"/>
    </source>
</evidence>
<dbReference type="EMBL" id="JADKGK010000004">
    <property type="protein sequence ID" value="MBL0002502.1"/>
    <property type="molecule type" value="Genomic_DNA"/>
</dbReference>
<dbReference type="PANTHER" id="PTHR48100">
    <property type="entry name" value="BROAD-SPECIFICITY PHOSPHATASE YOR283W-RELATED"/>
    <property type="match status" value="1"/>
</dbReference>
<dbReference type="Gene3D" id="3.40.50.1240">
    <property type="entry name" value="Phosphoglycerate mutase-like"/>
    <property type="match status" value="2"/>
</dbReference>
<dbReference type="InterPro" id="IPR029033">
    <property type="entry name" value="His_PPase_superfam"/>
</dbReference>
<dbReference type="InterPro" id="IPR013078">
    <property type="entry name" value="His_Pase_superF_clade-1"/>
</dbReference>
<dbReference type="Pfam" id="PF00300">
    <property type="entry name" value="His_Phos_1"/>
    <property type="match status" value="2"/>
</dbReference>
<dbReference type="SMART" id="SM00855">
    <property type="entry name" value="PGAM"/>
    <property type="match status" value="1"/>
</dbReference>
<dbReference type="GO" id="GO:0016791">
    <property type="term" value="F:phosphatase activity"/>
    <property type="evidence" value="ECO:0007669"/>
    <property type="project" value="TreeGrafter"/>
</dbReference>
<dbReference type="InterPro" id="IPR050275">
    <property type="entry name" value="PGM_Phosphatase"/>
</dbReference>
<proteinExistence type="predicted"/>
<organism evidence="2 3">
    <name type="scientific">Candidatus Phosphoribacter hodrii</name>
    <dbReference type="NCBI Taxonomy" id="2953743"/>
    <lineage>
        <taxon>Bacteria</taxon>
        <taxon>Bacillati</taxon>
        <taxon>Actinomycetota</taxon>
        <taxon>Actinomycetes</taxon>
        <taxon>Micrococcales</taxon>
        <taxon>Dermatophilaceae</taxon>
        <taxon>Candidatus Phosphoribacter</taxon>
    </lineage>
</organism>
<dbReference type="CDD" id="cd07067">
    <property type="entry name" value="HP_PGM_like"/>
    <property type="match status" value="1"/>
</dbReference>
<evidence type="ECO:0000313" key="2">
    <source>
        <dbReference type="EMBL" id="MBL0002502.1"/>
    </source>
</evidence>
<name>A0A9D7T6Z2_9MICO</name>
<dbReference type="SUPFAM" id="SSF53254">
    <property type="entry name" value="Phosphoglycerate mutase-like"/>
    <property type="match status" value="1"/>
</dbReference>
<gene>
    <name evidence="2" type="ORF">IPP00_00350</name>
</gene>
<comment type="caution">
    <text evidence="2">The sequence shown here is derived from an EMBL/GenBank/DDBJ whole genome shotgun (WGS) entry which is preliminary data.</text>
</comment>
<dbReference type="Proteomes" id="UP000886632">
    <property type="component" value="Unassembled WGS sequence"/>
</dbReference>